<dbReference type="HAMAP" id="MF_01576">
    <property type="entry name" value="THF_DHG_CYH"/>
    <property type="match status" value="1"/>
</dbReference>
<comment type="subunit">
    <text evidence="2">Homodimer.</text>
</comment>
<dbReference type="EMBL" id="JAGTXO010000006">
    <property type="protein sequence ID" value="KAG8467069.1"/>
    <property type="molecule type" value="Genomic_DNA"/>
</dbReference>
<evidence type="ECO:0000259" key="10">
    <source>
        <dbReference type="Pfam" id="PF02882"/>
    </source>
</evidence>
<evidence type="ECO:0000256" key="6">
    <source>
        <dbReference type="ARBA" id="ARBA00023002"/>
    </source>
</evidence>
<dbReference type="InterPro" id="IPR020631">
    <property type="entry name" value="THF_DH/CycHdrlase_NAD-bd_dom"/>
</dbReference>
<keyword evidence="3" id="KW-0554">One-carbon metabolism</keyword>
<evidence type="ECO:0000256" key="4">
    <source>
        <dbReference type="ARBA" id="ARBA00022801"/>
    </source>
</evidence>
<dbReference type="Pfam" id="PF00763">
    <property type="entry name" value="THF_DHG_CYH"/>
    <property type="match status" value="1"/>
</dbReference>
<dbReference type="PROSITE" id="PS00767">
    <property type="entry name" value="THF_DHG_CYH_2"/>
    <property type="match status" value="1"/>
</dbReference>
<dbReference type="GO" id="GO:0035999">
    <property type="term" value="P:tetrahydrofolate interconversion"/>
    <property type="evidence" value="ECO:0007669"/>
    <property type="project" value="TreeGrafter"/>
</dbReference>
<evidence type="ECO:0000313" key="12">
    <source>
        <dbReference type="Proteomes" id="UP000751190"/>
    </source>
</evidence>
<dbReference type="AlphaFoldDB" id="A0A8J5XNQ2"/>
<reference evidence="11" key="1">
    <citation type="submission" date="2021-05" db="EMBL/GenBank/DDBJ databases">
        <title>The genome of the haptophyte Pavlova lutheri (Diacronema luteri, Pavlovales) - a model for lipid biosynthesis in eukaryotic algae.</title>
        <authorList>
            <person name="Hulatt C.J."/>
            <person name="Posewitz M.C."/>
        </authorList>
    </citation>
    <scope>NUCLEOTIDE SEQUENCE</scope>
    <source>
        <strain evidence="11">NIVA-4/92</strain>
    </source>
</reference>
<evidence type="ECO:0000256" key="8">
    <source>
        <dbReference type="SAM" id="SignalP"/>
    </source>
</evidence>
<keyword evidence="12" id="KW-1185">Reference proteome</keyword>
<keyword evidence="8" id="KW-0732">Signal</keyword>
<dbReference type="PRINTS" id="PR00085">
    <property type="entry name" value="THFDHDRGNASE"/>
</dbReference>
<dbReference type="SUPFAM" id="SSF53223">
    <property type="entry name" value="Aminoacid dehydrogenase-like, N-terminal domain"/>
    <property type="match status" value="1"/>
</dbReference>
<name>A0A8J5XNQ2_DIALT</name>
<dbReference type="Gene3D" id="3.40.50.10860">
    <property type="entry name" value="Leucine Dehydrogenase, chain A, domain 1"/>
    <property type="match status" value="1"/>
</dbReference>
<dbReference type="OMA" id="VCHILTK"/>
<feature type="signal peptide" evidence="8">
    <location>
        <begin position="1"/>
        <end position="19"/>
    </location>
</feature>
<dbReference type="SUPFAM" id="SSF51735">
    <property type="entry name" value="NAD(P)-binding Rossmann-fold domains"/>
    <property type="match status" value="1"/>
</dbReference>
<dbReference type="InterPro" id="IPR000672">
    <property type="entry name" value="THF_DH/CycHdrlase"/>
</dbReference>
<keyword evidence="5" id="KW-0521">NADP</keyword>
<dbReference type="GO" id="GO:0005829">
    <property type="term" value="C:cytosol"/>
    <property type="evidence" value="ECO:0007669"/>
    <property type="project" value="TreeGrafter"/>
</dbReference>
<gene>
    <name evidence="11" type="ORF">KFE25_000385</name>
</gene>
<dbReference type="PANTHER" id="PTHR48099">
    <property type="entry name" value="C-1-TETRAHYDROFOLATE SYNTHASE, CYTOPLASMIC-RELATED"/>
    <property type="match status" value="1"/>
</dbReference>
<evidence type="ECO:0008006" key="13">
    <source>
        <dbReference type="Google" id="ProtNLM"/>
    </source>
</evidence>
<protein>
    <recommendedName>
        <fullName evidence="13">Methenyltetrahydrofolate cyclohydrolase</fullName>
    </recommendedName>
</protein>
<evidence type="ECO:0000259" key="9">
    <source>
        <dbReference type="Pfam" id="PF00763"/>
    </source>
</evidence>
<evidence type="ECO:0000256" key="3">
    <source>
        <dbReference type="ARBA" id="ARBA00022563"/>
    </source>
</evidence>
<comment type="caution">
    <text evidence="11">The sequence shown here is derived from an EMBL/GenBank/DDBJ whole genome shotgun (WGS) entry which is preliminary data.</text>
</comment>
<dbReference type="CDD" id="cd01080">
    <property type="entry name" value="NAD_bind_m-THF_DH_Cyclohyd"/>
    <property type="match status" value="1"/>
</dbReference>
<dbReference type="InterPro" id="IPR036291">
    <property type="entry name" value="NAD(P)-bd_dom_sf"/>
</dbReference>
<dbReference type="GO" id="GO:0004488">
    <property type="term" value="F:methylenetetrahydrofolate dehydrogenase (NADP+) activity"/>
    <property type="evidence" value="ECO:0007669"/>
    <property type="project" value="InterPro"/>
</dbReference>
<dbReference type="PANTHER" id="PTHR48099:SF5">
    <property type="entry name" value="C-1-TETRAHYDROFOLATE SYNTHASE, CYTOPLASMIC"/>
    <property type="match status" value="1"/>
</dbReference>
<dbReference type="InterPro" id="IPR020867">
    <property type="entry name" value="THF_DH/CycHdrlase_CS"/>
</dbReference>
<feature type="domain" description="Tetrahydrofolate dehydrogenase/cyclohydrolase catalytic" evidence="9">
    <location>
        <begin position="80"/>
        <end position="195"/>
    </location>
</feature>
<proteinExistence type="inferred from homology"/>
<evidence type="ECO:0000256" key="1">
    <source>
        <dbReference type="ARBA" id="ARBA00004777"/>
    </source>
</evidence>
<organism evidence="11 12">
    <name type="scientific">Diacronema lutheri</name>
    <name type="common">Unicellular marine alga</name>
    <name type="synonym">Monochrysis lutheri</name>
    <dbReference type="NCBI Taxonomy" id="2081491"/>
    <lineage>
        <taxon>Eukaryota</taxon>
        <taxon>Haptista</taxon>
        <taxon>Haptophyta</taxon>
        <taxon>Pavlovophyceae</taxon>
        <taxon>Pavlovales</taxon>
        <taxon>Pavlovaceae</taxon>
        <taxon>Diacronema</taxon>
    </lineage>
</organism>
<dbReference type="InterPro" id="IPR046346">
    <property type="entry name" value="Aminoacid_DH-like_N_sf"/>
</dbReference>
<keyword evidence="4" id="KW-0378">Hydrolase</keyword>
<evidence type="ECO:0000256" key="5">
    <source>
        <dbReference type="ARBA" id="ARBA00022857"/>
    </source>
</evidence>
<dbReference type="Pfam" id="PF02882">
    <property type="entry name" value="THF_DHG_CYH_C"/>
    <property type="match status" value="1"/>
</dbReference>
<evidence type="ECO:0000256" key="2">
    <source>
        <dbReference type="ARBA" id="ARBA00011738"/>
    </source>
</evidence>
<accession>A0A8J5XNQ2</accession>
<dbReference type="InterPro" id="IPR020630">
    <property type="entry name" value="THF_DH/CycHdrlase_cat_dom"/>
</dbReference>
<dbReference type="PROSITE" id="PS00766">
    <property type="entry name" value="THF_DHG_CYH_1"/>
    <property type="match status" value="1"/>
</dbReference>
<dbReference type="FunFam" id="3.40.50.720:FF:000006">
    <property type="entry name" value="Bifunctional protein FolD"/>
    <property type="match status" value="1"/>
</dbReference>
<feature type="chain" id="PRO_5035235298" description="Methenyltetrahydrofolate cyclohydrolase" evidence="8">
    <location>
        <begin position="20"/>
        <end position="382"/>
    </location>
</feature>
<feature type="domain" description="Tetrahydrofolate dehydrogenase/cyclohydrolase NAD(P)-binding" evidence="10">
    <location>
        <begin position="217"/>
        <end position="363"/>
    </location>
</feature>
<evidence type="ECO:0000256" key="7">
    <source>
        <dbReference type="ARBA" id="ARBA00023268"/>
    </source>
</evidence>
<evidence type="ECO:0000313" key="11">
    <source>
        <dbReference type="EMBL" id="KAG8467069.1"/>
    </source>
</evidence>
<dbReference type="Gene3D" id="3.40.50.720">
    <property type="entry name" value="NAD(P)-binding Rossmann-like Domain"/>
    <property type="match status" value="1"/>
</dbReference>
<dbReference type="FunFam" id="3.40.50.10860:FF:000005">
    <property type="entry name" value="C-1-tetrahydrofolate synthase, cytoplasmic, putative"/>
    <property type="match status" value="1"/>
</dbReference>
<comment type="pathway">
    <text evidence="1">One-carbon metabolism; tetrahydrofolate interconversion.</text>
</comment>
<dbReference type="OrthoDB" id="5126881at2759"/>
<sequence>MRIAWRAAAALGVSGVAVGALVGSQYSPSAFVWPRVAPGAAAGSYAAIAMCEAASRGAGEGGGGGGGGEGGSGGGEAIIISGKKVSEEIRDEIRVQTDKLKREHGVTPGLAVVLVGNRTDSATYVRAKKAMAESVGFLSVDCAFDENASQQEVLDCVHALNEDPRVHAILVQLPLPAHIDEHKIVSAVRVDKDVDGFSTDNIGNLALRGGKPPLAVPCTPAGCVELLQRSGIDVRGKEAVVLGRSNIVGMPVALLLQSMDATVTVCHSRTRNIQEHIARADVVIAALGKAEFVRGEWLKPGCVVIDVGINSKPDPTAKRGYRLVGDVHYESAARVAGWITPVPGGVGPMTIVMLMRNTLNLCRHSLGLERLPLRRAPTHKGR</sequence>
<dbReference type="GO" id="GO:0004477">
    <property type="term" value="F:methenyltetrahydrofolate cyclohydrolase activity"/>
    <property type="evidence" value="ECO:0007669"/>
    <property type="project" value="TreeGrafter"/>
</dbReference>
<dbReference type="Proteomes" id="UP000751190">
    <property type="component" value="Unassembled WGS sequence"/>
</dbReference>
<keyword evidence="7" id="KW-0511">Multifunctional enzyme</keyword>
<keyword evidence="6" id="KW-0560">Oxidoreductase</keyword>